<evidence type="ECO:0000256" key="4">
    <source>
        <dbReference type="ARBA" id="ARBA00009295"/>
    </source>
</evidence>
<dbReference type="Proteomes" id="UP000076532">
    <property type="component" value="Unassembled WGS sequence"/>
</dbReference>
<evidence type="ECO:0000256" key="10">
    <source>
        <dbReference type="ARBA" id="ARBA00022919"/>
    </source>
</evidence>
<gene>
    <name evidence="18" type="ORF">FIBSPDRAFT_934390</name>
</gene>
<keyword evidence="13" id="KW-0408">Iron</keyword>
<comment type="pathway">
    <text evidence="3">Sphingolipid metabolism.</text>
</comment>
<dbReference type="SMART" id="SM01117">
    <property type="entry name" value="Cyt-b5"/>
    <property type="match status" value="1"/>
</dbReference>
<dbReference type="GO" id="GO:0006665">
    <property type="term" value="P:sphingolipid metabolic process"/>
    <property type="evidence" value="ECO:0007669"/>
    <property type="project" value="UniProtKB-UniPathway"/>
</dbReference>
<comment type="similarity">
    <text evidence="4">Belongs to the fatty acid desaturase type 1 family.</text>
</comment>
<keyword evidence="12" id="KW-0560">Oxidoreductase</keyword>
<dbReference type="Pfam" id="PF00173">
    <property type="entry name" value="Cyt-b5"/>
    <property type="match status" value="1"/>
</dbReference>
<evidence type="ECO:0000256" key="7">
    <source>
        <dbReference type="ARBA" id="ARBA00022617"/>
    </source>
</evidence>
<feature type="transmembrane region" description="Helical" evidence="16">
    <location>
        <begin position="358"/>
        <end position="387"/>
    </location>
</feature>
<dbReference type="InterPro" id="IPR036400">
    <property type="entry name" value="Cyt_B5-like_heme/steroid_sf"/>
</dbReference>
<keyword evidence="15 16" id="KW-0472">Membrane</keyword>
<dbReference type="Pfam" id="PF00487">
    <property type="entry name" value="FA_desaturase"/>
    <property type="match status" value="1"/>
</dbReference>
<feature type="transmembrane region" description="Helical" evidence="16">
    <location>
        <begin position="196"/>
        <end position="215"/>
    </location>
</feature>
<organism evidence="18 19">
    <name type="scientific">Athelia psychrophila</name>
    <dbReference type="NCBI Taxonomy" id="1759441"/>
    <lineage>
        <taxon>Eukaryota</taxon>
        <taxon>Fungi</taxon>
        <taxon>Dikarya</taxon>
        <taxon>Basidiomycota</taxon>
        <taxon>Agaricomycotina</taxon>
        <taxon>Agaricomycetes</taxon>
        <taxon>Agaricomycetidae</taxon>
        <taxon>Atheliales</taxon>
        <taxon>Atheliaceae</taxon>
        <taxon>Athelia</taxon>
    </lineage>
</organism>
<protein>
    <recommendedName>
        <fullName evidence="6">Delta 8-(E)-sphingolipid desaturase</fullName>
        <ecNumber evidence="5">1.14.19.18</ecNumber>
    </recommendedName>
</protein>
<accession>A0A166FGZ1</accession>
<name>A0A166FGZ1_9AGAM</name>
<evidence type="ECO:0000256" key="3">
    <source>
        <dbReference type="ARBA" id="ARBA00004991"/>
    </source>
</evidence>
<evidence type="ECO:0000256" key="15">
    <source>
        <dbReference type="ARBA" id="ARBA00023136"/>
    </source>
</evidence>
<dbReference type="PIRSF" id="PIRSF015921">
    <property type="entry name" value="FA_sphinglp_des"/>
    <property type="match status" value="1"/>
</dbReference>
<keyword evidence="8 16" id="KW-0812">Transmembrane</keyword>
<feature type="transmembrane region" description="Helical" evidence="16">
    <location>
        <begin position="317"/>
        <end position="337"/>
    </location>
</feature>
<evidence type="ECO:0000256" key="16">
    <source>
        <dbReference type="SAM" id="Phobius"/>
    </source>
</evidence>
<evidence type="ECO:0000256" key="13">
    <source>
        <dbReference type="ARBA" id="ARBA00023004"/>
    </source>
</evidence>
<dbReference type="Gene3D" id="3.10.120.10">
    <property type="entry name" value="Cytochrome b5-like heme/steroid binding domain"/>
    <property type="match status" value="1"/>
</dbReference>
<keyword evidence="10" id="KW-0746">Sphingolipid metabolism</keyword>
<evidence type="ECO:0000256" key="14">
    <source>
        <dbReference type="ARBA" id="ARBA00023098"/>
    </source>
</evidence>
<keyword evidence="11 16" id="KW-1133">Transmembrane helix</keyword>
<dbReference type="UniPathway" id="UPA00222"/>
<evidence type="ECO:0000256" key="8">
    <source>
        <dbReference type="ARBA" id="ARBA00022692"/>
    </source>
</evidence>
<evidence type="ECO:0000256" key="6">
    <source>
        <dbReference type="ARBA" id="ARBA00016939"/>
    </source>
</evidence>
<dbReference type="PROSITE" id="PS50255">
    <property type="entry name" value="CYTOCHROME_B5_2"/>
    <property type="match status" value="1"/>
</dbReference>
<keyword evidence="9" id="KW-0479">Metal-binding</keyword>
<evidence type="ECO:0000256" key="9">
    <source>
        <dbReference type="ARBA" id="ARBA00022723"/>
    </source>
</evidence>
<dbReference type="EMBL" id="KV417589">
    <property type="protein sequence ID" value="KZP16796.1"/>
    <property type="molecule type" value="Genomic_DNA"/>
</dbReference>
<evidence type="ECO:0000256" key="5">
    <source>
        <dbReference type="ARBA" id="ARBA00012019"/>
    </source>
</evidence>
<dbReference type="GO" id="GO:0016020">
    <property type="term" value="C:membrane"/>
    <property type="evidence" value="ECO:0007669"/>
    <property type="project" value="UniProtKB-SubCell"/>
</dbReference>
<evidence type="ECO:0000313" key="18">
    <source>
        <dbReference type="EMBL" id="KZP16796.1"/>
    </source>
</evidence>
<keyword evidence="7" id="KW-0349">Heme</keyword>
<feature type="domain" description="Cytochrome b5 heme-binding" evidence="17">
    <location>
        <begin position="4"/>
        <end position="80"/>
    </location>
</feature>
<sequence length="522" mass="59462">MGATVKLTREQVAARILKGEHIVIYNQQAIRVPDSWLEIHPGGFLTILHFIGRDATDEIQAYHDDATLRRLQKFAIGTVEGLWEPLQPPIMTGWRRRVVDGKREWVNEAAALTPKEDTELAPSSQVLLVDKQQGVPELPNLIPPPSSLDPEQEARHSAAFKVLHQRVKDAGLYKTPFVTGYGPEIARYLLFSGLSAYAYFNNYLFVSAVFLGMFWHQLVFTCHDLGHRGVTANVLWDRIISVFLADFVGGLSIGWWVDSHNVHHLVTNHPSHDPDIQLLPFFAVTPDMIHSVWSTYYQRLIEYDAFAKLAVQVQHKIFYIILGLARFNLYANSYGFLFRSIFDRALSKGTRWSFRMELVGLVFFWTWFVALLYGCGSWTMAFMYVMVSHIVTSPLHVQIVLSHYSMSTADMGPTESFPRRQMRTTTDVKCPPSLQFLHGGLHLQVTHHLFPRLPRHNLRAASALVKEFAKEQGLTYNEFGFVDGNKEVVNHLRGVAEQIAILGRVAEAEVQEKMDQHKVKVL</sequence>
<evidence type="ECO:0000259" key="17">
    <source>
        <dbReference type="PROSITE" id="PS50255"/>
    </source>
</evidence>
<comment type="subcellular location">
    <subcellularLocation>
        <location evidence="1">Membrane</location>
        <topology evidence="1">Multi-pass membrane protein</topology>
    </subcellularLocation>
</comment>
<keyword evidence="19" id="KW-1185">Reference proteome</keyword>
<keyword evidence="14" id="KW-0443">Lipid metabolism</keyword>
<dbReference type="GO" id="GO:0046872">
    <property type="term" value="F:metal ion binding"/>
    <property type="evidence" value="ECO:0007669"/>
    <property type="project" value="UniProtKB-KW"/>
</dbReference>
<reference evidence="18 19" key="1">
    <citation type="journal article" date="2016" name="Mol. Biol. Evol.">
        <title>Comparative Genomics of Early-Diverging Mushroom-Forming Fungi Provides Insights into the Origins of Lignocellulose Decay Capabilities.</title>
        <authorList>
            <person name="Nagy L.G."/>
            <person name="Riley R."/>
            <person name="Tritt A."/>
            <person name="Adam C."/>
            <person name="Daum C."/>
            <person name="Floudas D."/>
            <person name="Sun H."/>
            <person name="Yadav J.S."/>
            <person name="Pangilinan J."/>
            <person name="Larsson K.H."/>
            <person name="Matsuura K."/>
            <person name="Barry K."/>
            <person name="Labutti K."/>
            <person name="Kuo R."/>
            <person name="Ohm R.A."/>
            <person name="Bhattacharya S.S."/>
            <person name="Shirouzu T."/>
            <person name="Yoshinaga Y."/>
            <person name="Martin F.M."/>
            <person name="Grigoriev I.V."/>
            <person name="Hibbett D.S."/>
        </authorList>
    </citation>
    <scope>NUCLEOTIDE SEQUENCE [LARGE SCALE GENOMIC DNA]</scope>
    <source>
        <strain evidence="18 19">CBS 109695</strain>
    </source>
</reference>
<dbReference type="SUPFAM" id="SSF55856">
    <property type="entry name" value="Cytochrome b5-like heme/steroid binding domain"/>
    <property type="match status" value="1"/>
</dbReference>
<dbReference type="InterPro" id="IPR012171">
    <property type="entry name" value="Fatty_acid_desaturase"/>
</dbReference>
<evidence type="ECO:0000256" key="2">
    <source>
        <dbReference type="ARBA" id="ARBA00004760"/>
    </source>
</evidence>
<dbReference type="PANTHER" id="PTHR19353:SF30">
    <property type="entry name" value="DELTA 8-(E)-SPHINGOLIPID DESATURASE"/>
    <property type="match status" value="1"/>
</dbReference>
<comment type="pathway">
    <text evidence="2">Lipid metabolism; sphingolipid metabolism.</text>
</comment>
<evidence type="ECO:0000256" key="1">
    <source>
        <dbReference type="ARBA" id="ARBA00004141"/>
    </source>
</evidence>
<dbReference type="CDD" id="cd03506">
    <property type="entry name" value="Delta6-FADS-like"/>
    <property type="match status" value="1"/>
</dbReference>
<dbReference type="InterPro" id="IPR005804">
    <property type="entry name" value="FA_desaturase_dom"/>
</dbReference>
<dbReference type="EC" id="1.14.19.18" evidence="5"/>
<dbReference type="STRING" id="436010.A0A166FGZ1"/>
<dbReference type="OrthoDB" id="260091at2759"/>
<dbReference type="GO" id="GO:0016717">
    <property type="term" value="F:oxidoreductase activity, acting on paired donors, with oxidation of a pair of donors resulting in the reduction of molecular oxygen to two molecules of water"/>
    <property type="evidence" value="ECO:0007669"/>
    <property type="project" value="TreeGrafter"/>
</dbReference>
<evidence type="ECO:0000313" key="19">
    <source>
        <dbReference type="Proteomes" id="UP000076532"/>
    </source>
</evidence>
<feature type="transmembrane region" description="Helical" evidence="16">
    <location>
        <begin position="235"/>
        <end position="257"/>
    </location>
</feature>
<evidence type="ECO:0000256" key="12">
    <source>
        <dbReference type="ARBA" id="ARBA00023002"/>
    </source>
</evidence>
<dbReference type="AlphaFoldDB" id="A0A166FGZ1"/>
<dbReference type="PANTHER" id="PTHR19353">
    <property type="entry name" value="FATTY ACID DESATURASE 2"/>
    <property type="match status" value="1"/>
</dbReference>
<dbReference type="InterPro" id="IPR001199">
    <property type="entry name" value="Cyt_B5-like_heme/steroid-bd"/>
</dbReference>
<proteinExistence type="inferred from homology"/>
<evidence type="ECO:0000256" key="11">
    <source>
        <dbReference type="ARBA" id="ARBA00022989"/>
    </source>
</evidence>